<comment type="catalytic activity">
    <reaction evidence="6">
        <text>a 2'-deoxyadenosine in DNA + S-adenosyl-L-methionine = an N(6)-methyl-2'-deoxyadenosine in DNA + S-adenosyl-L-homocysteine + H(+)</text>
        <dbReference type="Rhea" id="RHEA:15197"/>
        <dbReference type="Rhea" id="RHEA-COMP:12418"/>
        <dbReference type="Rhea" id="RHEA-COMP:12419"/>
        <dbReference type="ChEBI" id="CHEBI:15378"/>
        <dbReference type="ChEBI" id="CHEBI:57856"/>
        <dbReference type="ChEBI" id="CHEBI:59789"/>
        <dbReference type="ChEBI" id="CHEBI:90615"/>
        <dbReference type="ChEBI" id="CHEBI:90616"/>
        <dbReference type="EC" id="2.1.1.72"/>
    </reaction>
</comment>
<dbReference type="InterPro" id="IPR051537">
    <property type="entry name" value="DNA_Adenine_Mtase"/>
</dbReference>
<dbReference type="PANTHER" id="PTHR42933:SF1">
    <property type="entry name" value="SITE-SPECIFIC DNA-METHYLTRANSFERASE (ADENINE-SPECIFIC)"/>
    <property type="match status" value="1"/>
</dbReference>
<dbReference type="Proteomes" id="UP000054230">
    <property type="component" value="Unassembled WGS sequence"/>
</dbReference>
<keyword evidence="2 8" id="KW-0489">Methyltransferase</keyword>
<keyword evidence="5" id="KW-0680">Restriction system</keyword>
<evidence type="ECO:0000256" key="1">
    <source>
        <dbReference type="ARBA" id="ARBA00011900"/>
    </source>
</evidence>
<evidence type="ECO:0000256" key="2">
    <source>
        <dbReference type="ARBA" id="ARBA00022603"/>
    </source>
</evidence>
<dbReference type="InterPro" id="IPR029063">
    <property type="entry name" value="SAM-dependent_MTases_sf"/>
</dbReference>
<dbReference type="RefSeq" id="WP_237671147.1">
    <property type="nucleotide sequence ID" value="NZ_LKLP01000061.1"/>
</dbReference>
<evidence type="ECO:0000256" key="3">
    <source>
        <dbReference type="ARBA" id="ARBA00022679"/>
    </source>
</evidence>
<dbReference type="PANTHER" id="PTHR42933">
    <property type="entry name" value="SLR6095 PROTEIN"/>
    <property type="match status" value="1"/>
</dbReference>
<dbReference type="PRINTS" id="PR00507">
    <property type="entry name" value="N12N6MTFRASE"/>
</dbReference>
<keyword evidence="4" id="KW-0949">S-adenosyl-L-methionine</keyword>
<dbReference type="GO" id="GO:0003677">
    <property type="term" value="F:DNA binding"/>
    <property type="evidence" value="ECO:0007669"/>
    <property type="project" value="InterPro"/>
</dbReference>
<dbReference type="Gene3D" id="3.40.50.150">
    <property type="entry name" value="Vaccinia Virus protein VP39"/>
    <property type="match status" value="1"/>
</dbReference>
<dbReference type="AlphaFoldDB" id="A0A0V8D942"/>
<dbReference type="EMBL" id="LKLP01000061">
    <property type="protein sequence ID" value="KSU10083.1"/>
    <property type="molecule type" value="Genomic_DNA"/>
</dbReference>
<evidence type="ECO:0000313" key="9">
    <source>
        <dbReference type="Proteomes" id="UP000054230"/>
    </source>
</evidence>
<dbReference type="InterPro" id="IPR003356">
    <property type="entry name" value="DNA_methylase_A-5"/>
</dbReference>
<protein>
    <recommendedName>
        <fullName evidence="1">site-specific DNA-methyltransferase (adenine-specific)</fullName>
        <ecNumber evidence="1">2.1.1.72</ecNumber>
    </recommendedName>
</protein>
<evidence type="ECO:0000259" key="7">
    <source>
        <dbReference type="Pfam" id="PF02384"/>
    </source>
</evidence>
<evidence type="ECO:0000256" key="6">
    <source>
        <dbReference type="ARBA" id="ARBA00047942"/>
    </source>
</evidence>
<organism evidence="8 9">
    <name type="scientific">Lactococcus lactis subsp. lactis</name>
    <name type="common">Streptococcus lactis</name>
    <dbReference type="NCBI Taxonomy" id="1360"/>
    <lineage>
        <taxon>Bacteria</taxon>
        <taxon>Bacillati</taxon>
        <taxon>Bacillota</taxon>
        <taxon>Bacilli</taxon>
        <taxon>Lactobacillales</taxon>
        <taxon>Streptococcaceae</taxon>
        <taxon>Lactococcus</taxon>
    </lineage>
</organism>
<gene>
    <name evidence="8" type="ORF">LMG8520_1195</name>
</gene>
<evidence type="ECO:0000256" key="5">
    <source>
        <dbReference type="ARBA" id="ARBA00022747"/>
    </source>
</evidence>
<dbReference type="EC" id="2.1.1.72" evidence="1"/>
<name>A0A0V8D942_LACLL</name>
<reference evidence="9" key="1">
    <citation type="submission" date="2015-10" db="EMBL/GenBank/DDBJ databases">
        <title>Draft Genome Sequences of 11 Lactococcus lactis subspecies cremoris strains.</title>
        <authorList>
            <person name="Wels M."/>
            <person name="Backus L."/>
            <person name="Boekhorst J."/>
            <person name="Dijkstra A."/>
            <person name="Beerthuizen M."/>
            <person name="Kelly W."/>
            <person name="Siezen R."/>
            <person name="Bachmann H."/>
            <person name="Van Hijum S."/>
        </authorList>
    </citation>
    <scope>NUCLEOTIDE SEQUENCE [LARGE SCALE GENOMIC DNA]</scope>
    <source>
        <strain evidence="9">LMG8520</strain>
    </source>
</reference>
<dbReference type="GO" id="GO:0009307">
    <property type="term" value="P:DNA restriction-modification system"/>
    <property type="evidence" value="ECO:0007669"/>
    <property type="project" value="UniProtKB-KW"/>
</dbReference>
<dbReference type="GO" id="GO:0008170">
    <property type="term" value="F:N-methyltransferase activity"/>
    <property type="evidence" value="ECO:0007669"/>
    <property type="project" value="InterPro"/>
</dbReference>
<comment type="caution">
    <text evidence="8">The sequence shown here is derived from an EMBL/GenBank/DDBJ whole genome shotgun (WGS) entry which is preliminary data.</text>
</comment>
<accession>A0A0V8D942</accession>
<dbReference type="PATRIC" id="fig|1360.106.peg.1004"/>
<keyword evidence="3 8" id="KW-0808">Transferase</keyword>
<evidence type="ECO:0000256" key="4">
    <source>
        <dbReference type="ARBA" id="ARBA00022691"/>
    </source>
</evidence>
<dbReference type="REBASE" id="194051">
    <property type="entry name" value="Lla8520ORF1195P"/>
</dbReference>
<dbReference type="Pfam" id="PF02384">
    <property type="entry name" value="N6_Mtase"/>
    <property type="match status" value="1"/>
</dbReference>
<dbReference type="GO" id="GO:0009007">
    <property type="term" value="F:site-specific DNA-methyltransferase (adenine-specific) activity"/>
    <property type="evidence" value="ECO:0007669"/>
    <property type="project" value="UniProtKB-EC"/>
</dbReference>
<feature type="domain" description="DNA methylase adenine-specific" evidence="7">
    <location>
        <begin position="306"/>
        <end position="552"/>
    </location>
</feature>
<dbReference type="SUPFAM" id="SSF53335">
    <property type="entry name" value="S-adenosyl-L-methionine-dependent methyltransferases"/>
    <property type="match status" value="1"/>
</dbReference>
<sequence length="626" mass="72120">MIKMIEQYTEELTLKEMKLSLGENKKCFVFPQGDIEDLDKINNILKKVGGKPKKQELQDFGILTKGKSLPDFIISFKEDLHTIIVIECKKNISKHSSSMLDSPKDYPVDGALFYAKHLKESYNVIAIGVSGTSIDKFKTTTFYWKKGENQPNKLSKINDILLEPHNYLNIIQGKKLEKEYSIDDIRVVALKMHEYLREIKMSERHKPLFIAGILISLKENAFLKNYHNYTSFNHLLKNLILAIETVLEDDNLSKKKIDYIKQAFTVLSDNTKFKEIPLGHFKSLTWYIEELELKIKPMMDNTNNTADALGIFYHEFIKYSGGDGKGLGIVLTPQHLTEFMVDLADISKDSRVVDICCGSASFLVTAMSKMFSLAKTDAEREKIRRDGLYGVEFDPELHVLALANMIIRKDGKSNIIQGDCFNKKNTKFLKEQNINVGLINPPYSQKDREELEFVEHMLDILSSNALGVCVVPMSCAIGTKFKQTRERLFSKHKLLAVFSMPDDIFYPTGTNVCVMVWQAHTPHNPNEETFFGYYKEDGFEKRKKLGRIDVKNRWESIKKEWLYLYKNKDVKIGMTARKAVNHSDEWLCEAYMQTDYSKLKQDDFEQTIRDYAAYLVKNGVSDKSET</sequence>
<proteinExistence type="predicted"/>
<dbReference type="GO" id="GO:0032259">
    <property type="term" value="P:methylation"/>
    <property type="evidence" value="ECO:0007669"/>
    <property type="project" value="UniProtKB-KW"/>
</dbReference>
<evidence type="ECO:0000313" key="8">
    <source>
        <dbReference type="EMBL" id="KSU10083.1"/>
    </source>
</evidence>